<evidence type="ECO:0000313" key="9">
    <source>
        <dbReference type="EMBL" id="KAF9936091.1"/>
    </source>
</evidence>
<feature type="compositionally biased region" description="Acidic residues" evidence="8">
    <location>
        <begin position="335"/>
        <end position="347"/>
    </location>
</feature>
<keyword evidence="5" id="KW-0698">rRNA processing</keyword>
<keyword evidence="7" id="KW-0539">Nucleus</keyword>
<comment type="subcellular location">
    <subcellularLocation>
        <location evidence="1">Nucleus</location>
        <location evidence="1">Nucleolus</location>
    </subcellularLocation>
</comment>
<evidence type="ECO:0000256" key="7">
    <source>
        <dbReference type="ARBA" id="ARBA00023242"/>
    </source>
</evidence>
<name>A0A9P6IKZ5_9FUNG</name>
<dbReference type="EMBL" id="JAAAHW010009808">
    <property type="protein sequence ID" value="KAF9936091.1"/>
    <property type="molecule type" value="Genomic_DNA"/>
</dbReference>
<evidence type="ECO:0000256" key="6">
    <source>
        <dbReference type="ARBA" id="ARBA00023054"/>
    </source>
</evidence>
<evidence type="ECO:0000256" key="4">
    <source>
        <dbReference type="ARBA" id="ARBA00019827"/>
    </source>
</evidence>
<feature type="compositionally biased region" description="Basic and acidic residues" evidence="8">
    <location>
        <begin position="1"/>
        <end position="17"/>
    </location>
</feature>
<dbReference type="InterPro" id="IPR019310">
    <property type="entry name" value="Efg1"/>
</dbReference>
<evidence type="ECO:0000256" key="3">
    <source>
        <dbReference type="ARBA" id="ARBA00018689"/>
    </source>
</evidence>
<evidence type="ECO:0000256" key="8">
    <source>
        <dbReference type="SAM" id="MobiDB-lite"/>
    </source>
</evidence>
<evidence type="ECO:0000313" key="10">
    <source>
        <dbReference type="Proteomes" id="UP000749646"/>
    </source>
</evidence>
<accession>A0A9P6IKZ5</accession>
<gene>
    <name evidence="9" type="primary">EFG1</name>
    <name evidence="9" type="ORF">BGZ65_002746</name>
</gene>
<dbReference type="PANTHER" id="PTHR33911:SF1">
    <property type="entry name" value="RRNA-PROCESSING PROTEIN EFG1"/>
    <property type="match status" value="1"/>
</dbReference>
<sequence length="382" mass="44043">MPETQKKVVNPEKELRGKRPYNRAPQKKAYQAKPKRLDAGEVPEGAAALKKKLRDTLRLLSKNTKMPADIRLEHERRIEALKLQIAEKQVDQTEQKMSTKYRMLKFFESKKAERKIKVFVKQHPDWEKNADEKKELESLKLDLAYIQHYPKTQKYIALYPNENADDPVVSKARNDIREKVRVELQSGEIGQFVKEAREEIKSKILNKDSLTTEEAIKLTAQKINNSKKRTILDDQDPLASRARATAEREASKPIKVSAVEEETFFETIPKVIAASDIAATKRSTKKAKREKQDEKKVQAVVQEQPKQEQPKKVHHKSDQSKDEHPKTRQSKEDDNSSDSDDASEDEPAAPVRKIVKIDMSLLKELPEVPKRRGGRNLNKYKK</sequence>
<feature type="region of interest" description="Disordered" evidence="8">
    <location>
        <begin position="279"/>
        <end position="382"/>
    </location>
</feature>
<dbReference type="GO" id="GO:0000462">
    <property type="term" value="P:maturation of SSU-rRNA from tricistronic rRNA transcript (SSU-rRNA, 5.8S rRNA, LSU-rRNA)"/>
    <property type="evidence" value="ECO:0007669"/>
    <property type="project" value="TreeGrafter"/>
</dbReference>
<dbReference type="AlphaFoldDB" id="A0A9P6IKZ5"/>
<comment type="caution">
    <text evidence="9">The sequence shown here is derived from an EMBL/GenBank/DDBJ whole genome shotgun (WGS) entry which is preliminary data.</text>
</comment>
<dbReference type="InterPro" id="IPR050786">
    <property type="entry name" value="EFG1_rRNA-proc"/>
</dbReference>
<evidence type="ECO:0000256" key="2">
    <source>
        <dbReference type="ARBA" id="ARBA00006916"/>
    </source>
</evidence>
<keyword evidence="10" id="KW-1185">Reference proteome</keyword>
<dbReference type="GO" id="GO:0030688">
    <property type="term" value="C:preribosome, small subunit precursor"/>
    <property type="evidence" value="ECO:0007669"/>
    <property type="project" value="TreeGrafter"/>
</dbReference>
<feature type="compositionally biased region" description="Basic residues" evidence="8">
    <location>
        <begin position="371"/>
        <end position="382"/>
    </location>
</feature>
<dbReference type="GO" id="GO:0005730">
    <property type="term" value="C:nucleolus"/>
    <property type="evidence" value="ECO:0007669"/>
    <property type="project" value="UniProtKB-SubCell"/>
</dbReference>
<dbReference type="Pfam" id="PF10153">
    <property type="entry name" value="Efg1"/>
    <property type="match status" value="1"/>
</dbReference>
<evidence type="ECO:0000256" key="1">
    <source>
        <dbReference type="ARBA" id="ARBA00004604"/>
    </source>
</evidence>
<evidence type="ECO:0000256" key="5">
    <source>
        <dbReference type="ARBA" id="ARBA00022552"/>
    </source>
</evidence>
<organism evidence="9 10">
    <name type="scientific">Modicella reniformis</name>
    <dbReference type="NCBI Taxonomy" id="1440133"/>
    <lineage>
        <taxon>Eukaryota</taxon>
        <taxon>Fungi</taxon>
        <taxon>Fungi incertae sedis</taxon>
        <taxon>Mucoromycota</taxon>
        <taxon>Mortierellomycotina</taxon>
        <taxon>Mortierellomycetes</taxon>
        <taxon>Mortierellales</taxon>
        <taxon>Mortierellaceae</taxon>
        <taxon>Modicella</taxon>
    </lineage>
</organism>
<dbReference type="PANTHER" id="PTHR33911">
    <property type="entry name" value="RRNA-PROCESSING PROTEIN EFG1"/>
    <property type="match status" value="1"/>
</dbReference>
<protein>
    <recommendedName>
        <fullName evidence="3">rRNA-processing protein EFG1</fullName>
    </recommendedName>
    <alternativeName>
        <fullName evidence="4">rRNA-processing protein efg1</fullName>
    </alternativeName>
</protein>
<reference evidence="9" key="1">
    <citation type="journal article" date="2020" name="Fungal Divers.">
        <title>Resolving the Mortierellaceae phylogeny through synthesis of multi-gene phylogenetics and phylogenomics.</title>
        <authorList>
            <person name="Vandepol N."/>
            <person name="Liber J."/>
            <person name="Desiro A."/>
            <person name="Na H."/>
            <person name="Kennedy M."/>
            <person name="Barry K."/>
            <person name="Grigoriev I.V."/>
            <person name="Miller A.N."/>
            <person name="O'Donnell K."/>
            <person name="Stajich J.E."/>
            <person name="Bonito G."/>
        </authorList>
    </citation>
    <scope>NUCLEOTIDE SEQUENCE</scope>
    <source>
        <strain evidence="9">MES-2147</strain>
    </source>
</reference>
<dbReference type="Proteomes" id="UP000749646">
    <property type="component" value="Unassembled WGS sequence"/>
</dbReference>
<feature type="region of interest" description="Disordered" evidence="8">
    <location>
        <begin position="1"/>
        <end position="43"/>
    </location>
</feature>
<comment type="similarity">
    <text evidence="2">Belongs to the EFG1 family.</text>
</comment>
<dbReference type="OrthoDB" id="47732at2759"/>
<proteinExistence type="inferred from homology"/>
<feature type="compositionally biased region" description="Basic and acidic residues" evidence="8">
    <location>
        <begin position="305"/>
        <end position="334"/>
    </location>
</feature>
<keyword evidence="6" id="KW-0175">Coiled coil</keyword>